<dbReference type="InterPro" id="IPR044005">
    <property type="entry name" value="DZR_2"/>
</dbReference>
<dbReference type="EMBL" id="JACCDF010000009">
    <property type="protein sequence ID" value="NYS61318.1"/>
    <property type="molecule type" value="Genomic_DNA"/>
</dbReference>
<evidence type="ECO:0000256" key="1">
    <source>
        <dbReference type="ARBA" id="ARBA00008007"/>
    </source>
</evidence>
<accession>A0A7Z0LLY8</accession>
<dbReference type="PANTHER" id="PTHR47505">
    <property type="entry name" value="DNA UTILIZATION PROTEIN YHGH"/>
    <property type="match status" value="1"/>
</dbReference>
<dbReference type="Proteomes" id="UP000586119">
    <property type="component" value="Unassembled WGS sequence"/>
</dbReference>
<organism evidence="3 4">
    <name type="scientific">Vreelandella salicampi</name>
    <dbReference type="NCBI Taxonomy" id="1449798"/>
    <lineage>
        <taxon>Bacteria</taxon>
        <taxon>Pseudomonadati</taxon>
        <taxon>Pseudomonadota</taxon>
        <taxon>Gammaproteobacteria</taxon>
        <taxon>Oceanospirillales</taxon>
        <taxon>Halomonadaceae</taxon>
        <taxon>Vreelandella</taxon>
    </lineage>
</organism>
<evidence type="ECO:0000313" key="4">
    <source>
        <dbReference type="Proteomes" id="UP000586119"/>
    </source>
</evidence>
<evidence type="ECO:0000313" key="3">
    <source>
        <dbReference type="EMBL" id="NYS61318.1"/>
    </source>
</evidence>
<name>A0A7Z0LLY8_9GAMM</name>
<dbReference type="Gene3D" id="3.40.50.2020">
    <property type="match status" value="1"/>
</dbReference>
<proteinExistence type="inferred from homology"/>
<feature type="domain" description="Double zinc ribbon" evidence="2">
    <location>
        <begin position="18"/>
        <end position="73"/>
    </location>
</feature>
<dbReference type="SUPFAM" id="SSF53271">
    <property type="entry name" value="PRTase-like"/>
    <property type="match status" value="1"/>
</dbReference>
<dbReference type="PANTHER" id="PTHR47505:SF1">
    <property type="entry name" value="DNA UTILIZATION PROTEIN YHGH"/>
    <property type="match status" value="1"/>
</dbReference>
<comment type="similarity">
    <text evidence="1">Belongs to the ComF/GntX family.</text>
</comment>
<comment type="caution">
    <text evidence="3">The sequence shown here is derived from an EMBL/GenBank/DDBJ whole genome shotgun (WGS) entry which is preliminary data.</text>
</comment>
<dbReference type="InterPro" id="IPR051910">
    <property type="entry name" value="ComF/GntX_DNA_util-trans"/>
</dbReference>
<dbReference type="RefSeq" id="WP_179930643.1">
    <property type="nucleotide sequence ID" value="NZ_JACCDF010000009.1"/>
</dbReference>
<dbReference type="InterPro" id="IPR000836">
    <property type="entry name" value="PRTase_dom"/>
</dbReference>
<keyword evidence="4" id="KW-1185">Reference proteome</keyword>
<dbReference type="CDD" id="cd06223">
    <property type="entry name" value="PRTases_typeI"/>
    <property type="match status" value="1"/>
</dbReference>
<gene>
    <name evidence="3" type="ORF">HZS81_11195</name>
</gene>
<sequence>MQTQPRGRSLIQWIERQLRLALPGYCAFCLGEVPPGQAWCAPCFASLPWNQQACRCCGEPLSFASAMPCRECVDSPPAFTRAHVPLLYQGQVRQLMREFKFHASPRAGVLLMALFKETLAQCHAEALIPVPLHRKRSRERGFNQSQWLAKELHKTWDIPIINAVRKVDTPSQRLFGRMARRRNLEGVFVMSTRLPKRVAIIDDVLTTGATAHALALAAKEAGVEQVDVYALARTPRR</sequence>
<reference evidence="3 4" key="1">
    <citation type="journal article" date="2015" name="Int. J. Syst. Evol. Microbiol.">
        <title>Halomonas salicampi sp. nov., a halotolerant and alkalitolerant bacterium isolated from a saltern soil.</title>
        <authorList>
            <person name="Lee J.C."/>
            <person name="Kim Y.S."/>
            <person name="Yun B.S."/>
            <person name="Whang K.S."/>
        </authorList>
    </citation>
    <scope>NUCLEOTIDE SEQUENCE [LARGE SCALE GENOMIC DNA]</scope>
    <source>
        <strain evidence="3 4">BH103</strain>
    </source>
</reference>
<dbReference type="AlphaFoldDB" id="A0A7Z0LLY8"/>
<evidence type="ECO:0000259" key="2">
    <source>
        <dbReference type="Pfam" id="PF18912"/>
    </source>
</evidence>
<dbReference type="Pfam" id="PF18912">
    <property type="entry name" value="DZR_2"/>
    <property type="match status" value="1"/>
</dbReference>
<dbReference type="InterPro" id="IPR029057">
    <property type="entry name" value="PRTase-like"/>
</dbReference>
<protein>
    <submittedName>
        <fullName evidence="3">ComF family protein</fullName>
    </submittedName>
</protein>